<evidence type="ECO:0000313" key="2">
    <source>
        <dbReference type="Proteomes" id="UP001352263"/>
    </source>
</evidence>
<organism evidence="1 2">
    <name type="scientific">Noviherbaspirillum album</name>
    <dbReference type="NCBI Taxonomy" id="3080276"/>
    <lineage>
        <taxon>Bacteria</taxon>
        <taxon>Pseudomonadati</taxon>
        <taxon>Pseudomonadota</taxon>
        <taxon>Betaproteobacteria</taxon>
        <taxon>Burkholderiales</taxon>
        <taxon>Oxalobacteraceae</taxon>
        <taxon>Noviherbaspirillum</taxon>
    </lineage>
</organism>
<reference evidence="1 2" key="1">
    <citation type="submission" date="2023-10" db="EMBL/GenBank/DDBJ databases">
        <title>Noviherbaspirillum sp. CPCC 100848 genome assembly.</title>
        <authorList>
            <person name="Li X.Y."/>
            <person name="Fang X.M."/>
        </authorList>
    </citation>
    <scope>NUCLEOTIDE SEQUENCE [LARGE SCALE GENOMIC DNA]</scope>
    <source>
        <strain evidence="1 2">CPCC 100848</strain>
    </source>
</reference>
<proteinExistence type="predicted"/>
<protein>
    <recommendedName>
        <fullName evidence="3">CENP-V/GFA domain-containing protein</fullName>
    </recommendedName>
</protein>
<evidence type="ECO:0008006" key="3">
    <source>
        <dbReference type="Google" id="ProtNLM"/>
    </source>
</evidence>
<sequence length="134" mass="15086">MRLRHNLRQADLRNNAGHYTPRACDCSFCVKHGAAYLSDAQGRLTIRAENLDSLRHYRQGSRNADCLFCGTCGVLVALVCHIDGRLHGTINSRILNDVQSFAEPAKVSPKSLTVQDKLMRWKQMWFSDVVVELG</sequence>
<accession>A0ABU6JHR4</accession>
<dbReference type="EMBL" id="JAWIIV010000046">
    <property type="protein sequence ID" value="MEC4723197.1"/>
    <property type="molecule type" value="Genomic_DNA"/>
</dbReference>
<dbReference type="Gene3D" id="2.170.150.70">
    <property type="match status" value="1"/>
</dbReference>
<dbReference type="RefSeq" id="WP_326509819.1">
    <property type="nucleotide sequence ID" value="NZ_JAWIIV010000046.1"/>
</dbReference>
<comment type="caution">
    <text evidence="1">The sequence shown here is derived from an EMBL/GenBank/DDBJ whole genome shotgun (WGS) entry which is preliminary data.</text>
</comment>
<evidence type="ECO:0000313" key="1">
    <source>
        <dbReference type="EMBL" id="MEC4723197.1"/>
    </source>
</evidence>
<gene>
    <name evidence="1" type="ORF">RY831_28975</name>
</gene>
<name>A0ABU6JHR4_9BURK</name>
<dbReference type="Proteomes" id="UP001352263">
    <property type="component" value="Unassembled WGS sequence"/>
</dbReference>
<dbReference type="SUPFAM" id="SSF51316">
    <property type="entry name" value="Mss4-like"/>
    <property type="match status" value="1"/>
</dbReference>
<dbReference type="InterPro" id="IPR011057">
    <property type="entry name" value="Mss4-like_sf"/>
</dbReference>
<keyword evidence="2" id="KW-1185">Reference proteome</keyword>